<keyword evidence="2" id="KW-0597">Phosphoprotein</keyword>
<keyword evidence="3 5" id="KW-0808">Transferase</keyword>
<proteinExistence type="predicted"/>
<dbReference type="Pfam" id="PF22664">
    <property type="entry name" value="TRI-like_N"/>
    <property type="match status" value="1"/>
</dbReference>
<gene>
    <name evidence="5" type="ORF">EJ02DRAFT_478029</name>
</gene>
<dbReference type="AlphaFoldDB" id="A0A6A5SXT1"/>
<dbReference type="Pfam" id="PF00501">
    <property type="entry name" value="AMP-binding"/>
    <property type="match status" value="1"/>
</dbReference>
<dbReference type="SUPFAM" id="SSF47336">
    <property type="entry name" value="ACP-like"/>
    <property type="match status" value="1"/>
</dbReference>
<keyword evidence="6" id="KW-1185">Reference proteome</keyword>
<organism evidence="5 6">
    <name type="scientific">Clathrospora elynae</name>
    <dbReference type="NCBI Taxonomy" id="706981"/>
    <lineage>
        <taxon>Eukaryota</taxon>
        <taxon>Fungi</taxon>
        <taxon>Dikarya</taxon>
        <taxon>Ascomycota</taxon>
        <taxon>Pezizomycotina</taxon>
        <taxon>Dothideomycetes</taxon>
        <taxon>Pleosporomycetidae</taxon>
        <taxon>Pleosporales</taxon>
        <taxon>Diademaceae</taxon>
        <taxon>Clathrospora</taxon>
    </lineage>
</organism>
<evidence type="ECO:0000259" key="4">
    <source>
        <dbReference type="PROSITE" id="PS50075"/>
    </source>
</evidence>
<dbReference type="InterPro" id="IPR020845">
    <property type="entry name" value="AMP-binding_CS"/>
</dbReference>
<reference evidence="5" key="1">
    <citation type="journal article" date="2020" name="Stud. Mycol.">
        <title>101 Dothideomycetes genomes: a test case for predicting lifestyles and emergence of pathogens.</title>
        <authorList>
            <person name="Haridas S."/>
            <person name="Albert R."/>
            <person name="Binder M."/>
            <person name="Bloem J."/>
            <person name="Labutti K."/>
            <person name="Salamov A."/>
            <person name="Andreopoulos B."/>
            <person name="Baker S."/>
            <person name="Barry K."/>
            <person name="Bills G."/>
            <person name="Bluhm B."/>
            <person name="Cannon C."/>
            <person name="Castanera R."/>
            <person name="Culley D."/>
            <person name="Daum C."/>
            <person name="Ezra D."/>
            <person name="Gonzalez J."/>
            <person name="Henrissat B."/>
            <person name="Kuo A."/>
            <person name="Liang C."/>
            <person name="Lipzen A."/>
            <person name="Lutzoni F."/>
            <person name="Magnuson J."/>
            <person name="Mondo S."/>
            <person name="Nolan M."/>
            <person name="Ohm R."/>
            <person name="Pangilinan J."/>
            <person name="Park H.-J."/>
            <person name="Ramirez L."/>
            <person name="Alfaro M."/>
            <person name="Sun H."/>
            <person name="Tritt A."/>
            <person name="Yoshinaga Y."/>
            <person name="Zwiers L.-H."/>
            <person name="Turgeon B."/>
            <person name="Goodwin S."/>
            <person name="Spatafora J."/>
            <person name="Crous P."/>
            <person name="Grigoriev I."/>
        </authorList>
    </citation>
    <scope>NUCLEOTIDE SEQUENCE</scope>
    <source>
        <strain evidence="5">CBS 161.51</strain>
    </source>
</reference>
<keyword evidence="1" id="KW-0596">Phosphopantetheine</keyword>
<dbReference type="InterPro" id="IPR036736">
    <property type="entry name" value="ACP-like_sf"/>
</dbReference>
<dbReference type="InterPro" id="IPR042099">
    <property type="entry name" value="ANL_N_sf"/>
</dbReference>
<dbReference type="SUPFAM" id="SSF56801">
    <property type="entry name" value="Acetyl-CoA synthetase-like"/>
    <property type="match status" value="1"/>
</dbReference>
<dbReference type="PANTHER" id="PTHR43439:SF2">
    <property type="entry name" value="ENZYME, PUTATIVE (JCVI)-RELATED"/>
    <property type="match status" value="1"/>
</dbReference>
<dbReference type="OrthoDB" id="429813at2759"/>
<dbReference type="GO" id="GO:0016740">
    <property type="term" value="F:transferase activity"/>
    <property type="evidence" value="ECO:0007669"/>
    <property type="project" value="UniProtKB-KW"/>
</dbReference>
<dbReference type="InterPro" id="IPR023213">
    <property type="entry name" value="CAT-like_dom_sf"/>
</dbReference>
<dbReference type="InterPro" id="IPR051414">
    <property type="entry name" value="Adenylate-forming_Reductase"/>
</dbReference>
<dbReference type="InterPro" id="IPR054710">
    <property type="entry name" value="Tri101-like_N"/>
</dbReference>
<protein>
    <submittedName>
        <fullName evidence="5">Transferase family protein-like protein</fullName>
    </submittedName>
</protein>
<dbReference type="Gene3D" id="3.30.559.10">
    <property type="entry name" value="Chloramphenicol acetyltransferase-like domain"/>
    <property type="match status" value="2"/>
</dbReference>
<evidence type="ECO:0000313" key="5">
    <source>
        <dbReference type="EMBL" id="KAF1945053.1"/>
    </source>
</evidence>
<dbReference type="InterPro" id="IPR009081">
    <property type="entry name" value="PP-bd_ACP"/>
</dbReference>
<dbReference type="Gene3D" id="3.40.50.12780">
    <property type="entry name" value="N-terminal domain of ligase-like"/>
    <property type="match status" value="1"/>
</dbReference>
<dbReference type="PROSITE" id="PS50075">
    <property type="entry name" value="CARRIER"/>
    <property type="match status" value="1"/>
</dbReference>
<name>A0A6A5SXT1_9PLEO</name>
<dbReference type="Proteomes" id="UP000800038">
    <property type="component" value="Unassembled WGS sequence"/>
</dbReference>
<dbReference type="Pfam" id="PF00550">
    <property type="entry name" value="PP-binding"/>
    <property type="match status" value="1"/>
</dbReference>
<evidence type="ECO:0000313" key="6">
    <source>
        <dbReference type="Proteomes" id="UP000800038"/>
    </source>
</evidence>
<dbReference type="Gene3D" id="1.10.1200.10">
    <property type="entry name" value="ACP-like"/>
    <property type="match status" value="1"/>
</dbReference>
<evidence type="ECO:0000256" key="2">
    <source>
        <dbReference type="ARBA" id="ARBA00022553"/>
    </source>
</evidence>
<dbReference type="EMBL" id="ML976012">
    <property type="protein sequence ID" value="KAF1945053.1"/>
    <property type="molecule type" value="Genomic_DNA"/>
</dbReference>
<evidence type="ECO:0000256" key="3">
    <source>
        <dbReference type="ARBA" id="ARBA00022679"/>
    </source>
</evidence>
<dbReference type="PROSITE" id="PS00455">
    <property type="entry name" value="AMP_BINDING"/>
    <property type="match status" value="1"/>
</dbReference>
<dbReference type="PANTHER" id="PTHR43439">
    <property type="entry name" value="PHENYLACETATE-COENZYME A LIGASE"/>
    <property type="match status" value="1"/>
</dbReference>
<accession>A0A6A5SXT1</accession>
<feature type="domain" description="Carrier" evidence="4">
    <location>
        <begin position="550"/>
        <end position="628"/>
    </location>
</feature>
<dbReference type="Pfam" id="PF23562">
    <property type="entry name" value="AMP-binding_C_3"/>
    <property type="match status" value="1"/>
</dbReference>
<sequence length="1178" mass="130674">MEPSLDYGRRLIPQILDSLASTDPNRIIYSVATFSDTSHGFQNISARSMAKAVDKTAWWLIDQLGKAATIQAVGYIGPHDIRQILLTYACVKVGYAALFLSPKNNIEGALAVLEAAKCNIWVKPQEQSSSHLVEEFLQRRPMKVLEIPSIEYLLCAEDVESFPYTKTFEDAGQDPFCILHTSGTTGVPKPVSWSHSLIGTMDAVRLLPPTEGDDGLAPWTDDWNEGDKIYSSFPMSHGAGIIMDIIIPSLFALHCFLGPASVLPNINFVESLAAHARIDIWSMVPSLVDELGETPDVLAKLKSSKFICVSGGPVSPIVAAKVNEVVRVLNLTGTTEGLFIGNLWVPREDWHWFAFHPFSGFEFKEVEPGIFQQWVHRNEHWRLFQGLFHTFPAEKSYNFKDLYIKHPTKSNLWAFKGRSDDVVVLSNGHKISPLDAEAFITIHPAIDGCLMIGDGKPQAGLLIELKDPSLRDDELFDSIWSTIEKTNTLTLQNSRLRREYIAFAEPDNPFIRTDKGTVKRRATLDLYADYIERFFSSRGQDVGAFTIDTSSLESITKSVRHILGSLLPAILEASPDTDVFSLGLDSLNVFQAVKTIQAAMGFRDRLAPRHLYGNPTLSKFSAALAKLVAQDATTNGTTVADHANDDVTGMKRMIDQHKARQSFKLNAFDYVNPNHYMGLVFYFPLRQGVSFEQVFENLQEGLRETFKLIPALDGKMMVCSEQEIGYKKGDLCVTIPPLPSAASPASNPTPPRQLIYKDLSKVLPPFQILRDAGFVPSAFKDSLVLPDDTFPAMPADIVVAQANFVEGGCILATNFNHCCLDGIGVMVALKAWAECCRRLQGDVSATCSWYDPESFNHSLPEILYEQAGYARPVEDVDPGVWGFLPFLPPDGSSSNGVNSTPKPEQAHLPKEKALPLPPLFPQRFVWPPPPVGAERGLKTTLFQIPPENVQKLKEEVMADPEAKGVITSISDIVQAFFWRSAIRARYRVAKELHGELIGPDDISVLELPIDGRPYFSSLLPSTYMGSMLILNRPNMPTETLCSPETSIGQVAYVLREAAARITPSLLHDAFTLLQSLPDHSRFTTACMGLEGMQAMISNLLLFQTSEISFGDELFAEGGSPLALRPQIERGNKRFRFLVIYPLRSDGGVELVLGTRSEELAMLQQDEEFMRYAKLMDSC</sequence>
<evidence type="ECO:0000256" key="1">
    <source>
        <dbReference type="ARBA" id="ARBA00022450"/>
    </source>
</evidence>
<dbReference type="InterPro" id="IPR000873">
    <property type="entry name" value="AMP-dep_synth/lig_dom"/>
</dbReference>